<evidence type="ECO:0000256" key="1">
    <source>
        <dbReference type="ARBA" id="ARBA00004141"/>
    </source>
</evidence>
<reference evidence="7 8" key="1">
    <citation type="submission" date="2019-11" db="EMBL/GenBank/DDBJ databases">
        <title>The genome sequence of Methylocystis heyeri.</title>
        <authorList>
            <person name="Oshkin I.Y."/>
            <person name="Miroshnikov K."/>
            <person name="Dedysh S.N."/>
        </authorList>
    </citation>
    <scope>NUCLEOTIDE SEQUENCE [LARGE SCALE GENOMIC DNA]</scope>
    <source>
        <strain evidence="7 8">H2</strain>
    </source>
</reference>
<evidence type="ECO:0000256" key="3">
    <source>
        <dbReference type="ARBA" id="ARBA00022989"/>
    </source>
</evidence>
<keyword evidence="4 5" id="KW-0472">Membrane</keyword>
<dbReference type="InterPro" id="IPR007016">
    <property type="entry name" value="O-antigen_ligase-rel_domated"/>
</dbReference>
<feature type="transmembrane region" description="Helical" evidence="5">
    <location>
        <begin position="216"/>
        <end position="233"/>
    </location>
</feature>
<evidence type="ECO:0000256" key="5">
    <source>
        <dbReference type="SAM" id="Phobius"/>
    </source>
</evidence>
<feature type="transmembrane region" description="Helical" evidence="5">
    <location>
        <begin position="190"/>
        <end position="210"/>
    </location>
</feature>
<protein>
    <submittedName>
        <fullName evidence="7">O-antigen ligase domain-containing protein</fullName>
    </submittedName>
</protein>
<feature type="transmembrane region" description="Helical" evidence="5">
    <location>
        <begin position="168"/>
        <end position="183"/>
    </location>
</feature>
<feature type="transmembrane region" description="Helical" evidence="5">
    <location>
        <begin position="23"/>
        <end position="40"/>
    </location>
</feature>
<name>A0A6B8KJ74_9HYPH</name>
<keyword evidence="3 5" id="KW-1133">Transmembrane helix</keyword>
<feature type="transmembrane region" description="Helical" evidence="5">
    <location>
        <begin position="245"/>
        <end position="263"/>
    </location>
</feature>
<gene>
    <name evidence="7" type="ORF">H2LOC_018825</name>
</gene>
<feature type="transmembrane region" description="Helical" evidence="5">
    <location>
        <begin position="70"/>
        <end position="91"/>
    </location>
</feature>
<keyword evidence="8" id="KW-1185">Reference proteome</keyword>
<evidence type="ECO:0000313" key="8">
    <source>
        <dbReference type="Proteomes" id="UP000309061"/>
    </source>
</evidence>
<dbReference type="GO" id="GO:0016020">
    <property type="term" value="C:membrane"/>
    <property type="evidence" value="ECO:0007669"/>
    <property type="project" value="UniProtKB-SubCell"/>
</dbReference>
<dbReference type="GO" id="GO:0016874">
    <property type="term" value="F:ligase activity"/>
    <property type="evidence" value="ECO:0007669"/>
    <property type="project" value="UniProtKB-KW"/>
</dbReference>
<sequence length="433" mass="47244">MTAPSSDRGAARGAALVFDYQKLVDAAVWIFVASGAIALIEPSPYDFASLVAIPLWFLGGFALHRSFMLFAAMMILYTIVGFLALIPYWHVADSAMYQYQSAYLTLTALFFAAFIGDRTLERAEVVLSGFAAGALVAASAGIIGYFDIGGTGATFATWGRAAGTFKDPNVLGSFLILAVLYLAQKLMFGLARRAVATTVTLCVVIAGIFLSFSRGSWGATIFSVSFMAISAYATSDDRRLKRRIATAALTAVVIGALVVLALLSTESTRALFLQRATVTQDYDEGATGRFGNQARSIPMLLERFWGFGPLRFRTVFDLEPHNSYIGAFANDGWLGGFLFVLLVGTTVFVGVRLMFAPSPFRRHAQVFVPTLIAFFLQAFQIDIDHWRHVLMMLGVVWGLEAGRQKWEARRELTSRDGSNLSAEALKSPMQIRS</sequence>
<dbReference type="AlphaFoldDB" id="A0A6B8KJ74"/>
<dbReference type="Pfam" id="PF04932">
    <property type="entry name" value="Wzy_C"/>
    <property type="match status" value="1"/>
</dbReference>
<comment type="subcellular location">
    <subcellularLocation>
        <location evidence="1">Membrane</location>
        <topology evidence="1">Multi-pass membrane protein</topology>
    </subcellularLocation>
</comment>
<keyword evidence="7" id="KW-0436">Ligase</keyword>
<proteinExistence type="predicted"/>
<dbReference type="EMBL" id="CP046052">
    <property type="protein sequence ID" value="QGM47569.1"/>
    <property type="molecule type" value="Genomic_DNA"/>
</dbReference>
<organism evidence="7 8">
    <name type="scientific">Methylocystis heyeri</name>
    <dbReference type="NCBI Taxonomy" id="391905"/>
    <lineage>
        <taxon>Bacteria</taxon>
        <taxon>Pseudomonadati</taxon>
        <taxon>Pseudomonadota</taxon>
        <taxon>Alphaproteobacteria</taxon>
        <taxon>Hyphomicrobiales</taxon>
        <taxon>Methylocystaceae</taxon>
        <taxon>Methylocystis</taxon>
    </lineage>
</organism>
<feature type="domain" description="O-antigen ligase-related" evidence="6">
    <location>
        <begin position="203"/>
        <end position="340"/>
    </location>
</feature>
<feature type="transmembrane region" description="Helical" evidence="5">
    <location>
        <begin position="332"/>
        <end position="351"/>
    </location>
</feature>
<dbReference type="InterPro" id="IPR051533">
    <property type="entry name" value="WaaL-like"/>
</dbReference>
<feature type="transmembrane region" description="Helical" evidence="5">
    <location>
        <begin position="97"/>
        <end position="115"/>
    </location>
</feature>
<evidence type="ECO:0000256" key="4">
    <source>
        <dbReference type="ARBA" id="ARBA00023136"/>
    </source>
</evidence>
<evidence type="ECO:0000256" key="2">
    <source>
        <dbReference type="ARBA" id="ARBA00022692"/>
    </source>
</evidence>
<dbReference type="RefSeq" id="WP_154331722.1">
    <property type="nucleotide sequence ID" value="NZ_CP046052.1"/>
</dbReference>
<dbReference type="KEGG" id="mhey:H2LOC_018825"/>
<evidence type="ECO:0000259" key="6">
    <source>
        <dbReference type="Pfam" id="PF04932"/>
    </source>
</evidence>
<keyword evidence="2 5" id="KW-0812">Transmembrane</keyword>
<dbReference type="Proteomes" id="UP000309061">
    <property type="component" value="Chromosome"/>
</dbReference>
<accession>A0A6B8KJ74</accession>
<dbReference type="OrthoDB" id="9796592at2"/>
<feature type="transmembrane region" description="Helical" evidence="5">
    <location>
        <begin position="127"/>
        <end position="148"/>
    </location>
</feature>
<evidence type="ECO:0000313" key="7">
    <source>
        <dbReference type="EMBL" id="QGM47569.1"/>
    </source>
</evidence>
<dbReference type="PANTHER" id="PTHR37422">
    <property type="entry name" value="TEICHURONIC ACID BIOSYNTHESIS PROTEIN TUAE"/>
    <property type="match status" value="1"/>
</dbReference>
<dbReference type="PANTHER" id="PTHR37422:SF21">
    <property type="entry name" value="EXOQ-LIKE PROTEIN"/>
    <property type="match status" value="1"/>
</dbReference>